<keyword evidence="2" id="KW-1185">Reference proteome</keyword>
<dbReference type="Gene3D" id="3.60.10.10">
    <property type="entry name" value="Endonuclease/exonuclease/phosphatase"/>
    <property type="match status" value="1"/>
</dbReference>
<evidence type="ECO:0000313" key="2">
    <source>
        <dbReference type="Proteomes" id="UP000694569"/>
    </source>
</evidence>
<dbReference type="InterPro" id="IPR036691">
    <property type="entry name" value="Endo/exonu/phosph_ase_sf"/>
</dbReference>
<proteinExistence type="predicted"/>
<evidence type="ECO:0000313" key="1">
    <source>
        <dbReference type="Ensembl" id="ENSLLEP00000010208.1"/>
    </source>
</evidence>
<organism evidence="1 2">
    <name type="scientific">Leptobrachium leishanense</name>
    <name type="common">Leishan spiny toad</name>
    <dbReference type="NCBI Taxonomy" id="445787"/>
    <lineage>
        <taxon>Eukaryota</taxon>
        <taxon>Metazoa</taxon>
        <taxon>Chordata</taxon>
        <taxon>Craniata</taxon>
        <taxon>Vertebrata</taxon>
        <taxon>Euteleostomi</taxon>
        <taxon>Amphibia</taxon>
        <taxon>Batrachia</taxon>
        <taxon>Anura</taxon>
        <taxon>Pelobatoidea</taxon>
        <taxon>Megophryidae</taxon>
        <taxon>Leptobrachium</taxon>
    </lineage>
</organism>
<sequence>MLESHLFAPNSPDKEFWHALMEFLGSRTPGDLIIGGDFNATLCTAVDRSGTGAPIPQDQAFSSFHLSGYKINISKSE</sequence>
<reference evidence="1" key="1">
    <citation type="submission" date="2025-08" db="UniProtKB">
        <authorList>
            <consortium name="Ensembl"/>
        </authorList>
    </citation>
    <scope>IDENTIFICATION</scope>
</reference>
<evidence type="ECO:0008006" key="3">
    <source>
        <dbReference type="Google" id="ProtNLM"/>
    </source>
</evidence>
<dbReference type="OrthoDB" id="8961218at2759"/>
<name>A0A8C5M8G4_9ANUR</name>
<dbReference type="AlphaFoldDB" id="A0A8C5M8G4"/>
<protein>
    <recommendedName>
        <fullName evidence="3">Endonuclease/exonuclease/phosphatase domain-containing protein</fullName>
    </recommendedName>
</protein>
<dbReference type="Proteomes" id="UP000694569">
    <property type="component" value="Unplaced"/>
</dbReference>
<dbReference type="Ensembl" id="ENSLLET00000010607.1">
    <property type="protein sequence ID" value="ENSLLEP00000010208.1"/>
    <property type="gene ID" value="ENSLLEG00000006503.1"/>
</dbReference>
<accession>A0A8C5M8G4</accession>
<dbReference type="SUPFAM" id="SSF56219">
    <property type="entry name" value="DNase I-like"/>
    <property type="match status" value="1"/>
</dbReference>
<reference evidence="1" key="2">
    <citation type="submission" date="2025-09" db="UniProtKB">
        <authorList>
            <consortium name="Ensembl"/>
        </authorList>
    </citation>
    <scope>IDENTIFICATION</scope>
</reference>